<dbReference type="PANTHER" id="PTHR14490">
    <property type="entry name" value="ZINC FINGER, ZZ TYPE"/>
    <property type="match status" value="1"/>
</dbReference>
<dbReference type="GO" id="GO:0030686">
    <property type="term" value="C:90S preribosome"/>
    <property type="evidence" value="ECO:0007669"/>
    <property type="project" value="TreeGrafter"/>
</dbReference>
<evidence type="ECO:0000256" key="1">
    <source>
        <dbReference type="SAM" id="MobiDB-lite"/>
    </source>
</evidence>
<dbReference type="Proteomes" id="UP000271098">
    <property type="component" value="Unassembled WGS sequence"/>
</dbReference>
<evidence type="ECO:0000313" key="3">
    <source>
        <dbReference type="Proteomes" id="UP000271098"/>
    </source>
</evidence>
<dbReference type="OrthoDB" id="10252032at2759"/>
<dbReference type="InterPro" id="IPR018034">
    <property type="entry name" value="Kri1"/>
</dbReference>
<feature type="compositionally biased region" description="Polar residues" evidence="1">
    <location>
        <begin position="1"/>
        <end position="11"/>
    </location>
</feature>
<reference evidence="4" key="1">
    <citation type="submission" date="2016-06" db="UniProtKB">
        <authorList>
            <consortium name="WormBaseParasite"/>
        </authorList>
    </citation>
    <scope>IDENTIFICATION</scope>
</reference>
<keyword evidence="3" id="KW-1185">Reference proteome</keyword>
<dbReference type="EMBL" id="UYRT01015477">
    <property type="protein sequence ID" value="VDK55044.1"/>
    <property type="molecule type" value="Genomic_DNA"/>
</dbReference>
<organism evidence="4">
    <name type="scientific">Gongylonema pulchrum</name>
    <dbReference type="NCBI Taxonomy" id="637853"/>
    <lineage>
        <taxon>Eukaryota</taxon>
        <taxon>Metazoa</taxon>
        <taxon>Ecdysozoa</taxon>
        <taxon>Nematoda</taxon>
        <taxon>Chromadorea</taxon>
        <taxon>Rhabditida</taxon>
        <taxon>Spirurina</taxon>
        <taxon>Spiruromorpha</taxon>
        <taxon>Spiruroidea</taxon>
        <taxon>Gongylonematidae</taxon>
        <taxon>Gongylonema</taxon>
    </lineage>
</organism>
<dbReference type="GO" id="GO:0005730">
    <property type="term" value="C:nucleolus"/>
    <property type="evidence" value="ECO:0007669"/>
    <property type="project" value="TreeGrafter"/>
</dbReference>
<reference evidence="2 3" key="2">
    <citation type="submission" date="2018-11" db="EMBL/GenBank/DDBJ databases">
        <authorList>
            <consortium name="Pathogen Informatics"/>
        </authorList>
    </citation>
    <scope>NUCLEOTIDE SEQUENCE [LARGE SCALE GENOMIC DNA]</scope>
</reference>
<accession>A0A183DCT9</accession>
<evidence type="ECO:0000313" key="2">
    <source>
        <dbReference type="EMBL" id="VDK55044.1"/>
    </source>
</evidence>
<evidence type="ECO:0000313" key="4">
    <source>
        <dbReference type="WBParaSite" id="GPUH_0000653901-mRNA-1"/>
    </source>
</evidence>
<dbReference type="PANTHER" id="PTHR14490:SF5">
    <property type="entry name" value="PROTEIN KRI1 HOMOLOG"/>
    <property type="match status" value="1"/>
</dbReference>
<dbReference type="GO" id="GO:0000447">
    <property type="term" value="P:endonucleolytic cleavage in ITS1 to separate SSU-rRNA from 5.8S rRNA and LSU-rRNA from tricistronic rRNA transcript (SSU-rRNA, 5.8S rRNA, LSU-rRNA)"/>
    <property type="evidence" value="ECO:0007669"/>
    <property type="project" value="TreeGrafter"/>
</dbReference>
<sequence>MSIFRPSTSNAVKKPRKKDAPMFLKDYERKLILEKGGDISEEEENAEEIPGPGYYEQQESIKKELKAVLAEQGSDNEDSEPLLKHRVKTEQQLKKEEDDYYEWLKGQKDSDLPPSGAEELVRIHCFTHAFKLLYFAVVG</sequence>
<proteinExistence type="predicted"/>
<feature type="region of interest" description="Disordered" evidence="1">
    <location>
        <begin position="35"/>
        <end position="54"/>
    </location>
</feature>
<dbReference type="AlphaFoldDB" id="A0A183DCT9"/>
<gene>
    <name evidence="2" type="ORF">GPUH_LOCUS6528</name>
</gene>
<feature type="region of interest" description="Disordered" evidence="1">
    <location>
        <begin position="1"/>
        <end position="20"/>
    </location>
</feature>
<name>A0A183DCT9_9BILA</name>
<protein>
    <submittedName>
        <fullName evidence="4">FAM192A_Fyv6_N domain-containing protein</fullName>
    </submittedName>
</protein>
<dbReference type="WBParaSite" id="GPUH_0000653901-mRNA-1">
    <property type="protein sequence ID" value="GPUH_0000653901-mRNA-1"/>
    <property type="gene ID" value="GPUH_0000653901"/>
</dbReference>